<feature type="non-terminal residue" evidence="1">
    <location>
        <position position="194"/>
    </location>
</feature>
<gene>
    <name evidence="1" type="ORF">AK812_SmicGene47766</name>
</gene>
<proteinExistence type="predicted"/>
<evidence type="ECO:0000313" key="2">
    <source>
        <dbReference type="Proteomes" id="UP000186817"/>
    </source>
</evidence>
<reference evidence="1 2" key="1">
    <citation type="submission" date="2016-02" db="EMBL/GenBank/DDBJ databases">
        <title>Genome analysis of coral dinoflagellate symbionts highlights evolutionary adaptations to a symbiotic lifestyle.</title>
        <authorList>
            <person name="Aranda M."/>
            <person name="Li Y."/>
            <person name="Liew Y.J."/>
            <person name="Baumgarten S."/>
            <person name="Simakov O."/>
            <person name="Wilson M."/>
            <person name="Piel J."/>
            <person name="Ashoor H."/>
            <person name="Bougouffa S."/>
            <person name="Bajic V.B."/>
            <person name="Ryu T."/>
            <person name="Ravasi T."/>
            <person name="Bayer T."/>
            <person name="Micklem G."/>
            <person name="Kim H."/>
            <person name="Bhak J."/>
            <person name="Lajeunesse T.C."/>
            <person name="Voolstra C.R."/>
        </authorList>
    </citation>
    <scope>NUCLEOTIDE SEQUENCE [LARGE SCALE GENOMIC DNA]</scope>
    <source>
        <strain evidence="1 2">CCMP2467</strain>
    </source>
</reference>
<dbReference type="AlphaFoldDB" id="A0A1Q9BR08"/>
<keyword evidence="2" id="KW-1185">Reference proteome</keyword>
<organism evidence="1 2">
    <name type="scientific">Symbiodinium microadriaticum</name>
    <name type="common">Dinoflagellate</name>
    <name type="synonym">Zooxanthella microadriatica</name>
    <dbReference type="NCBI Taxonomy" id="2951"/>
    <lineage>
        <taxon>Eukaryota</taxon>
        <taxon>Sar</taxon>
        <taxon>Alveolata</taxon>
        <taxon>Dinophyceae</taxon>
        <taxon>Suessiales</taxon>
        <taxon>Symbiodiniaceae</taxon>
        <taxon>Symbiodinium</taxon>
    </lineage>
</organism>
<name>A0A1Q9BR08_SYMMI</name>
<dbReference type="EMBL" id="LSRX01006303">
    <property type="protein sequence ID" value="OLP73125.1"/>
    <property type="molecule type" value="Genomic_DNA"/>
</dbReference>
<sequence>MILLALLAELCKTCQVYIHRWDNFKKGDVVSMAHASALLEDFKLQVNRLFAFRSPSNELQQPLVLAPEFTAGMLQVLRAGYDMLAGEVVVLDGRMLFFRPEWNEQSYREAVAAEIGAITNIVSNFVTSIEMHHNTAVAASFAPLDVKHWVASSRDDKTLSRPQVFGALAKVLGMEASALSNEYLVARASFAHLE</sequence>
<protein>
    <submittedName>
        <fullName evidence="1">Uncharacterized protein</fullName>
    </submittedName>
</protein>
<evidence type="ECO:0000313" key="1">
    <source>
        <dbReference type="EMBL" id="OLP73125.1"/>
    </source>
</evidence>
<dbReference type="Proteomes" id="UP000186817">
    <property type="component" value="Unassembled WGS sequence"/>
</dbReference>
<dbReference type="OrthoDB" id="408405at2759"/>
<accession>A0A1Q9BR08</accession>
<comment type="caution">
    <text evidence="1">The sequence shown here is derived from an EMBL/GenBank/DDBJ whole genome shotgun (WGS) entry which is preliminary data.</text>
</comment>